<dbReference type="AlphaFoldDB" id="A0A7C5E775"/>
<dbReference type="InterPro" id="IPR015854">
    <property type="entry name" value="ABC_transpr_LolD-like"/>
</dbReference>
<keyword evidence="3 5" id="KW-0067">ATP-binding</keyword>
<comment type="caution">
    <text evidence="5">The sequence shown here is derived from an EMBL/GenBank/DDBJ whole genome shotgun (WGS) entry which is preliminary data.</text>
</comment>
<dbReference type="GO" id="GO:0098796">
    <property type="term" value="C:membrane protein complex"/>
    <property type="evidence" value="ECO:0007669"/>
    <property type="project" value="UniProtKB-ARBA"/>
</dbReference>
<dbReference type="GO" id="GO:0016887">
    <property type="term" value="F:ATP hydrolysis activity"/>
    <property type="evidence" value="ECO:0007669"/>
    <property type="project" value="InterPro"/>
</dbReference>
<dbReference type="Gene3D" id="3.40.50.300">
    <property type="entry name" value="P-loop containing nucleotide triphosphate hydrolases"/>
    <property type="match status" value="1"/>
</dbReference>
<evidence type="ECO:0000259" key="4">
    <source>
        <dbReference type="PROSITE" id="PS50893"/>
    </source>
</evidence>
<dbReference type="PROSITE" id="PS50893">
    <property type="entry name" value="ABC_TRANSPORTER_2"/>
    <property type="match status" value="1"/>
</dbReference>
<dbReference type="PROSITE" id="PS00211">
    <property type="entry name" value="ABC_TRANSPORTER_1"/>
    <property type="match status" value="1"/>
</dbReference>
<dbReference type="InterPro" id="IPR003439">
    <property type="entry name" value="ABC_transporter-like_ATP-bd"/>
</dbReference>
<evidence type="ECO:0000256" key="1">
    <source>
        <dbReference type="ARBA" id="ARBA00022448"/>
    </source>
</evidence>
<name>A0A7C5E775_UNCW3</name>
<organism evidence="5">
    <name type="scientific">candidate division WOR-3 bacterium</name>
    <dbReference type="NCBI Taxonomy" id="2052148"/>
    <lineage>
        <taxon>Bacteria</taxon>
        <taxon>Bacteria division WOR-3</taxon>
    </lineage>
</organism>
<dbReference type="Proteomes" id="UP000886014">
    <property type="component" value="Unassembled WGS sequence"/>
</dbReference>
<sequence length="220" mass="24838">MIELKGVKKIYQMDHVKVAALRGIDLKIEEGEYVAIMGPSGSGKSTLMHIIGCLDRPTEGLYIFRNTPVHELTEEKLAEIRRDRVGFVFQNFNLLPRITARENVELPMIYKGIKAKERHQRAVELLRKVGLGARVNHKPTELSGGERQRVAIARALANEPDIILADEPTGNLDTKTEEEILKIFDQLWDEGKTIIVVTHDPEVAAHAKRIIHIRDGKIVD</sequence>
<gene>
    <name evidence="5" type="ORF">ENL41_00200</name>
</gene>
<dbReference type="Pfam" id="PF00005">
    <property type="entry name" value="ABC_tran"/>
    <property type="match status" value="1"/>
</dbReference>
<protein>
    <submittedName>
        <fullName evidence="5">ABC transporter ATP-binding protein</fullName>
    </submittedName>
</protein>
<feature type="domain" description="ABC transporter" evidence="4">
    <location>
        <begin position="2"/>
        <end position="219"/>
    </location>
</feature>
<evidence type="ECO:0000256" key="2">
    <source>
        <dbReference type="ARBA" id="ARBA00022741"/>
    </source>
</evidence>
<dbReference type="SMART" id="SM00382">
    <property type="entry name" value="AAA"/>
    <property type="match status" value="1"/>
</dbReference>
<dbReference type="PANTHER" id="PTHR24220:SF86">
    <property type="entry name" value="ABC TRANSPORTER ABCH.1"/>
    <property type="match status" value="1"/>
</dbReference>
<dbReference type="FunFam" id="3.40.50.300:FF:000032">
    <property type="entry name" value="Export ABC transporter ATP-binding protein"/>
    <property type="match status" value="1"/>
</dbReference>
<dbReference type="InterPro" id="IPR003593">
    <property type="entry name" value="AAA+_ATPase"/>
</dbReference>
<dbReference type="InterPro" id="IPR017911">
    <property type="entry name" value="MacB-like_ATP-bd"/>
</dbReference>
<accession>A0A7C5E775</accession>
<dbReference type="InterPro" id="IPR017871">
    <property type="entry name" value="ABC_transporter-like_CS"/>
</dbReference>
<dbReference type="CDD" id="cd03255">
    <property type="entry name" value="ABC_MJ0796_LolCDE_FtsE"/>
    <property type="match status" value="1"/>
</dbReference>
<proteinExistence type="predicted"/>
<evidence type="ECO:0000256" key="3">
    <source>
        <dbReference type="ARBA" id="ARBA00022840"/>
    </source>
</evidence>
<dbReference type="EMBL" id="DRTV01000016">
    <property type="protein sequence ID" value="HHF57827.1"/>
    <property type="molecule type" value="Genomic_DNA"/>
</dbReference>
<dbReference type="InterPro" id="IPR027417">
    <property type="entry name" value="P-loop_NTPase"/>
</dbReference>
<dbReference type="GO" id="GO:0005524">
    <property type="term" value="F:ATP binding"/>
    <property type="evidence" value="ECO:0007669"/>
    <property type="project" value="UniProtKB-KW"/>
</dbReference>
<dbReference type="PANTHER" id="PTHR24220">
    <property type="entry name" value="IMPORT ATP-BINDING PROTEIN"/>
    <property type="match status" value="1"/>
</dbReference>
<reference evidence="5" key="1">
    <citation type="journal article" date="2020" name="mSystems">
        <title>Genome- and Community-Level Interaction Insights into Carbon Utilization and Element Cycling Functions of Hydrothermarchaeota in Hydrothermal Sediment.</title>
        <authorList>
            <person name="Zhou Z."/>
            <person name="Liu Y."/>
            <person name="Xu W."/>
            <person name="Pan J."/>
            <person name="Luo Z.H."/>
            <person name="Li M."/>
        </authorList>
    </citation>
    <scope>NUCLEOTIDE SEQUENCE [LARGE SCALE GENOMIC DNA]</scope>
    <source>
        <strain evidence="5">HyVt-94</strain>
    </source>
</reference>
<dbReference type="GO" id="GO:0005886">
    <property type="term" value="C:plasma membrane"/>
    <property type="evidence" value="ECO:0007669"/>
    <property type="project" value="TreeGrafter"/>
</dbReference>
<evidence type="ECO:0000313" key="5">
    <source>
        <dbReference type="EMBL" id="HHF57827.1"/>
    </source>
</evidence>
<keyword evidence="1" id="KW-0813">Transport</keyword>
<dbReference type="SUPFAM" id="SSF52540">
    <property type="entry name" value="P-loop containing nucleoside triphosphate hydrolases"/>
    <property type="match status" value="1"/>
</dbReference>
<dbReference type="GO" id="GO:0022857">
    <property type="term" value="F:transmembrane transporter activity"/>
    <property type="evidence" value="ECO:0007669"/>
    <property type="project" value="TreeGrafter"/>
</dbReference>
<keyword evidence="2" id="KW-0547">Nucleotide-binding</keyword>